<proteinExistence type="predicted"/>
<organism evidence="1 2">
    <name type="scientific">Tectimicrobiota bacterium</name>
    <dbReference type="NCBI Taxonomy" id="2528274"/>
    <lineage>
        <taxon>Bacteria</taxon>
        <taxon>Pseudomonadati</taxon>
        <taxon>Nitrospinota/Tectimicrobiota group</taxon>
        <taxon>Candidatus Tectimicrobiota</taxon>
    </lineage>
</organism>
<comment type="caution">
    <text evidence="1">The sequence shown here is derived from an EMBL/GenBank/DDBJ whole genome shotgun (WGS) entry which is preliminary data.</text>
</comment>
<protein>
    <submittedName>
        <fullName evidence="1">Uncharacterized protein</fullName>
    </submittedName>
</protein>
<dbReference type="Proteomes" id="UP000741360">
    <property type="component" value="Unassembled WGS sequence"/>
</dbReference>
<reference evidence="1" key="1">
    <citation type="submission" date="2020-07" db="EMBL/GenBank/DDBJ databases">
        <title>Huge and variable diversity of episymbiotic CPR bacteria and DPANN archaea in groundwater ecosystems.</title>
        <authorList>
            <person name="He C.Y."/>
            <person name="Keren R."/>
            <person name="Whittaker M."/>
            <person name="Farag I.F."/>
            <person name="Doudna J."/>
            <person name="Cate J.H.D."/>
            <person name="Banfield J.F."/>
        </authorList>
    </citation>
    <scope>NUCLEOTIDE SEQUENCE</scope>
    <source>
        <strain evidence="1">NC_groundwater_717_Ag_S-0.2um_59_8</strain>
    </source>
</reference>
<evidence type="ECO:0000313" key="1">
    <source>
        <dbReference type="EMBL" id="MBI3013479.1"/>
    </source>
</evidence>
<sequence length="115" mass="13120">MPDLTLSTQYYVQVMEDHREYLSTRAPGMPERPAARHVLTVRLTQLFLHQTLRLGLFALASPNEGDYYVNPEVRYNITDALSGTFGVNLFGGPRRTEFGQFKGNANLYVVTRYAF</sequence>
<gene>
    <name evidence="1" type="ORF">HYY65_00105</name>
</gene>
<dbReference type="EMBL" id="JACPSX010000001">
    <property type="protein sequence ID" value="MBI3013479.1"/>
    <property type="molecule type" value="Genomic_DNA"/>
</dbReference>
<name>A0A932LYW8_UNCTE</name>
<evidence type="ECO:0000313" key="2">
    <source>
        <dbReference type="Proteomes" id="UP000741360"/>
    </source>
</evidence>
<accession>A0A932LYW8</accession>
<dbReference type="AlphaFoldDB" id="A0A932LYW8"/>